<sequence length="123" mass="13723">MKHIKYFLIVLASVYSLFINLANAANIYTTSSHSIGDITFHSVKETVHPSATGVVQVLFSNIAWNDNTSCNKRAVYIRDEDSHLVSAILTAYTAGMQVRIYVDDTLQANDHICYVRALKLVKS</sequence>
<evidence type="ECO:0000313" key="2">
    <source>
        <dbReference type="EMBL" id="MBU2714163.1"/>
    </source>
</evidence>
<reference evidence="2 3" key="1">
    <citation type="submission" date="2021-04" db="EMBL/GenBank/DDBJ databases">
        <authorList>
            <person name="Pira H."/>
            <person name="Risdian C."/>
            <person name="Wink J."/>
        </authorList>
    </citation>
    <scope>NUCLEOTIDE SEQUENCE [LARGE SCALE GENOMIC DNA]</scope>
    <source>
        <strain evidence="2 3">WH53</strain>
    </source>
</reference>
<gene>
    <name evidence="2" type="ORF">KCG35_24240</name>
</gene>
<feature type="chain" id="PRO_5047094620" evidence="1">
    <location>
        <begin position="25"/>
        <end position="123"/>
    </location>
</feature>
<organism evidence="2 3">
    <name type="scientific">Zooshikella harenae</name>
    <dbReference type="NCBI Taxonomy" id="2827238"/>
    <lineage>
        <taxon>Bacteria</taxon>
        <taxon>Pseudomonadati</taxon>
        <taxon>Pseudomonadota</taxon>
        <taxon>Gammaproteobacteria</taxon>
        <taxon>Oceanospirillales</taxon>
        <taxon>Zooshikellaceae</taxon>
        <taxon>Zooshikella</taxon>
    </lineage>
</organism>
<accession>A0ABS5ZJU7</accession>
<comment type="caution">
    <text evidence="2">The sequence shown here is derived from an EMBL/GenBank/DDBJ whole genome shotgun (WGS) entry which is preliminary data.</text>
</comment>
<protein>
    <submittedName>
        <fullName evidence="2">Uncharacterized protein</fullName>
    </submittedName>
</protein>
<evidence type="ECO:0000313" key="3">
    <source>
        <dbReference type="Proteomes" id="UP000690515"/>
    </source>
</evidence>
<dbReference type="Proteomes" id="UP000690515">
    <property type="component" value="Unassembled WGS sequence"/>
</dbReference>
<dbReference type="EMBL" id="JAGSOY010000168">
    <property type="protein sequence ID" value="MBU2714163.1"/>
    <property type="molecule type" value="Genomic_DNA"/>
</dbReference>
<proteinExistence type="predicted"/>
<feature type="signal peptide" evidence="1">
    <location>
        <begin position="1"/>
        <end position="24"/>
    </location>
</feature>
<keyword evidence="3" id="KW-1185">Reference proteome</keyword>
<evidence type="ECO:0000256" key="1">
    <source>
        <dbReference type="SAM" id="SignalP"/>
    </source>
</evidence>
<keyword evidence="1" id="KW-0732">Signal</keyword>
<name>A0ABS5ZJU7_9GAMM</name>
<dbReference type="RefSeq" id="WP_215822431.1">
    <property type="nucleotide sequence ID" value="NZ_JAGSOY010000168.1"/>
</dbReference>